<reference evidence="2" key="1">
    <citation type="submission" date="2023-02" db="EMBL/GenBank/DDBJ databases">
        <authorList>
            <person name="Palmer J.M."/>
        </authorList>
    </citation>
    <scope>NUCLEOTIDE SEQUENCE</scope>
    <source>
        <strain evidence="2">FW57</strain>
    </source>
</reference>
<evidence type="ECO:0000313" key="3">
    <source>
        <dbReference type="Proteomes" id="UP001197093"/>
    </source>
</evidence>
<proteinExistence type="predicted"/>
<dbReference type="EMBL" id="JAHCVI010000005">
    <property type="protein sequence ID" value="KAG7284723.1"/>
    <property type="molecule type" value="Genomic_DNA"/>
</dbReference>
<feature type="chain" id="PRO_5042056185" evidence="1">
    <location>
        <begin position="19"/>
        <end position="86"/>
    </location>
</feature>
<evidence type="ECO:0000256" key="1">
    <source>
        <dbReference type="SAM" id="SignalP"/>
    </source>
</evidence>
<protein>
    <submittedName>
        <fullName evidence="2">Uncharacterized protein</fullName>
    </submittedName>
</protein>
<dbReference type="Proteomes" id="UP001197093">
    <property type="component" value="Unassembled WGS sequence"/>
</dbReference>
<dbReference type="AlphaFoldDB" id="A0AAD4ESV7"/>
<sequence>MKTTFFLSILGLAATALAGPLPGTEGEALDKRTCPNGAVMACQNACDSVVANGCSGCNGNPSCLVACQTARRNACINCCYTNCSTC</sequence>
<organism evidence="2 3">
    <name type="scientific">Staphylotrichum longicolle</name>
    <dbReference type="NCBI Taxonomy" id="669026"/>
    <lineage>
        <taxon>Eukaryota</taxon>
        <taxon>Fungi</taxon>
        <taxon>Dikarya</taxon>
        <taxon>Ascomycota</taxon>
        <taxon>Pezizomycotina</taxon>
        <taxon>Sordariomycetes</taxon>
        <taxon>Sordariomycetidae</taxon>
        <taxon>Sordariales</taxon>
        <taxon>Chaetomiaceae</taxon>
        <taxon>Staphylotrichum</taxon>
    </lineage>
</organism>
<accession>A0AAD4ESV7</accession>
<name>A0AAD4ESV7_9PEZI</name>
<gene>
    <name evidence="2" type="ORF">NEMBOFW57_009332</name>
</gene>
<keyword evidence="1" id="KW-0732">Signal</keyword>
<evidence type="ECO:0000313" key="2">
    <source>
        <dbReference type="EMBL" id="KAG7284723.1"/>
    </source>
</evidence>
<comment type="caution">
    <text evidence="2">The sequence shown here is derived from an EMBL/GenBank/DDBJ whole genome shotgun (WGS) entry which is preliminary data.</text>
</comment>
<keyword evidence="3" id="KW-1185">Reference proteome</keyword>
<feature type="signal peptide" evidence="1">
    <location>
        <begin position="1"/>
        <end position="18"/>
    </location>
</feature>